<dbReference type="AlphaFoldDB" id="A0A3L6QNQ9"/>
<dbReference type="GO" id="GO:0008146">
    <property type="term" value="F:sulfotransferase activity"/>
    <property type="evidence" value="ECO:0007669"/>
    <property type="project" value="InterPro"/>
</dbReference>
<name>A0A3L6QNQ9_PANMI</name>
<evidence type="ECO:0000256" key="1">
    <source>
        <dbReference type="ARBA" id="ARBA00005771"/>
    </source>
</evidence>
<dbReference type="OrthoDB" id="205623at2759"/>
<dbReference type="EC" id="2.8.2.-" evidence="3"/>
<dbReference type="InterPro" id="IPR027417">
    <property type="entry name" value="P-loop_NTPase"/>
</dbReference>
<evidence type="ECO:0000313" key="6">
    <source>
        <dbReference type="EMBL" id="RLM85487.1"/>
    </source>
</evidence>
<proteinExistence type="inferred from homology"/>
<reference evidence="7" key="1">
    <citation type="journal article" date="2019" name="Nat. Commun.">
        <title>The genome of broomcorn millet.</title>
        <authorList>
            <person name="Zou C."/>
            <person name="Miki D."/>
            <person name="Li D."/>
            <person name="Tang Q."/>
            <person name="Xiao L."/>
            <person name="Rajput S."/>
            <person name="Deng P."/>
            <person name="Jia W."/>
            <person name="Huang R."/>
            <person name="Zhang M."/>
            <person name="Sun Y."/>
            <person name="Hu J."/>
            <person name="Fu X."/>
            <person name="Schnable P.S."/>
            <person name="Li F."/>
            <person name="Zhang H."/>
            <person name="Feng B."/>
            <person name="Zhu X."/>
            <person name="Liu R."/>
            <person name="Schnable J.C."/>
            <person name="Zhu J.-K."/>
            <person name="Zhang H."/>
        </authorList>
    </citation>
    <scope>NUCLEOTIDE SEQUENCE [LARGE SCALE GENOMIC DNA]</scope>
</reference>
<dbReference type="Pfam" id="PF00685">
    <property type="entry name" value="Sulfotransfer_1"/>
    <property type="match status" value="1"/>
</dbReference>
<dbReference type="SUPFAM" id="SSF52540">
    <property type="entry name" value="P-loop containing nucleoside triphosphate hydrolases"/>
    <property type="match status" value="1"/>
</dbReference>
<evidence type="ECO:0000259" key="5">
    <source>
        <dbReference type="Pfam" id="PF00685"/>
    </source>
</evidence>
<feature type="region of interest" description="Disordered" evidence="4">
    <location>
        <begin position="1"/>
        <end position="39"/>
    </location>
</feature>
<evidence type="ECO:0000256" key="4">
    <source>
        <dbReference type="SAM" id="MobiDB-lite"/>
    </source>
</evidence>
<keyword evidence="2 3" id="KW-0808">Transferase</keyword>
<comment type="caution">
    <text evidence="6">The sequence shown here is derived from an EMBL/GenBank/DDBJ whole genome shotgun (WGS) entry which is preliminary data.</text>
</comment>
<dbReference type="Proteomes" id="UP000275267">
    <property type="component" value="Unassembled WGS sequence"/>
</dbReference>
<evidence type="ECO:0000256" key="2">
    <source>
        <dbReference type="ARBA" id="ARBA00022679"/>
    </source>
</evidence>
<sequence length="172" mass="18191">MATANAPSVVGPAPFADVCSARPDPGPPPNEPDDDDDASAATAAAIPGGAMRVLRWYQGTWVSRMCVPGVVAIRQGSFAPRRGDVVLASPHKCGTTAGHPLLRLNPHDCVPFVEMLFADGSAGSRKMGALPSPRLMATHMHHAILPASISNNPDCKIVYICRYTLIIIRCLI</sequence>
<feature type="domain" description="Sulfotransferase" evidence="5">
    <location>
        <begin position="84"/>
        <end position="162"/>
    </location>
</feature>
<evidence type="ECO:0000256" key="3">
    <source>
        <dbReference type="RuleBase" id="RU361155"/>
    </source>
</evidence>
<comment type="similarity">
    <text evidence="1 3">Belongs to the sulfotransferase 1 family.</text>
</comment>
<accession>A0A3L6QNQ9</accession>
<dbReference type="STRING" id="4540.A0A3L6QNQ9"/>
<dbReference type="Gene3D" id="3.40.50.300">
    <property type="entry name" value="P-loop containing nucleotide triphosphate hydrolases"/>
    <property type="match status" value="1"/>
</dbReference>
<dbReference type="EMBL" id="PQIB02000011">
    <property type="protein sequence ID" value="RLM85487.1"/>
    <property type="molecule type" value="Genomic_DNA"/>
</dbReference>
<keyword evidence="7" id="KW-1185">Reference proteome</keyword>
<protein>
    <recommendedName>
        <fullName evidence="3">Sulfotransferase</fullName>
        <ecNumber evidence="3">2.8.2.-</ecNumber>
    </recommendedName>
</protein>
<dbReference type="InterPro" id="IPR000863">
    <property type="entry name" value="Sulfotransferase_dom"/>
</dbReference>
<organism evidence="6 7">
    <name type="scientific">Panicum miliaceum</name>
    <name type="common">Proso millet</name>
    <name type="synonym">Broomcorn millet</name>
    <dbReference type="NCBI Taxonomy" id="4540"/>
    <lineage>
        <taxon>Eukaryota</taxon>
        <taxon>Viridiplantae</taxon>
        <taxon>Streptophyta</taxon>
        <taxon>Embryophyta</taxon>
        <taxon>Tracheophyta</taxon>
        <taxon>Spermatophyta</taxon>
        <taxon>Magnoliopsida</taxon>
        <taxon>Liliopsida</taxon>
        <taxon>Poales</taxon>
        <taxon>Poaceae</taxon>
        <taxon>PACMAD clade</taxon>
        <taxon>Panicoideae</taxon>
        <taxon>Panicodae</taxon>
        <taxon>Paniceae</taxon>
        <taxon>Panicinae</taxon>
        <taxon>Panicum</taxon>
        <taxon>Panicum sect. Panicum</taxon>
    </lineage>
</organism>
<gene>
    <name evidence="6" type="ORF">C2845_PM04G31770</name>
</gene>
<evidence type="ECO:0000313" key="7">
    <source>
        <dbReference type="Proteomes" id="UP000275267"/>
    </source>
</evidence>
<dbReference type="PANTHER" id="PTHR11783">
    <property type="entry name" value="SULFOTRANSFERASE SULT"/>
    <property type="match status" value="1"/>
</dbReference>